<protein>
    <submittedName>
        <fullName evidence="2">Uncharacterized protein</fullName>
    </submittedName>
</protein>
<dbReference type="InterPro" id="IPR037847">
    <property type="entry name" value="GRAMDC4"/>
</dbReference>
<dbReference type="InterPro" id="IPR035892">
    <property type="entry name" value="C2_domain_sf"/>
</dbReference>
<gene>
    <name evidence="2" type="ORF">H257_02394</name>
</gene>
<name>W4H3I9_APHAT</name>
<dbReference type="GeneID" id="20804390"/>
<dbReference type="SUPFAM" id="SSF49562">
    <property type="entry name" value="C2 domain (Calcium/lipid-binding domain, CaLB)"/>
    <property type="match status" value="1"/>
</dbReference>
<accession>W4H3I9</accession>
<sequence>MAAAAVSSERRLSKTPVHQQLLSCTIVVGSTELPCQFEYRDYVQTLVKLAQVHFVNEHNGDASQLVGLRNRRTSRDLYYFSAAGEEIQNGDVLEGRPYTAAPPTVSESAMSIASTANRRFKKQMGRPGLFSVVLHSAHSLTEWTDRALVATVQLQPYASSVDTAESFSHEWHASMTFKHPDPSTDHVFLEITLRTAAPTPRSTPSSSRLPSSPRFDSGVVGHVRIPMSRCILTPGISVTESIPMDPPLLFTASPRSSSSFSSSLLSPTSRHVSITYAFHPTVYHGPTTTTMGLSGISPLAAKIYNSALKPRRMSKPGPPALPPTTKQPPSRGFLSVFVKGVHVCGPQCSKLDGHSTLFTPDFDPIVSMGFEQATKEMYVHATECHAVVFKKKYDVHSVNSEFEVDLLKPIAIAASPSATRLKNGKQAIRYGSVRIGMAELLQREGAAWTMAPTPPTLGPGKKPPEPGFDWYILRQSDEEVGLVHIQATYRENIGAMFSTTLHPDATYVRPDEIEFNADLIKRNIERLDALVQSIQSTKVVVHELLEWKSPAQTLVTWASLTLGVWYFPTSHAPAVVLVGLLVVLLVNFQYFWRGGVQRQWTFYDPDEVKMKMFRSVATLRVVPLGAENLVQVVKDVDGKQPPPRPLDSYVRIVYEPNFNELPERLIAQTSTVMNSIHPVYGQTTKMSSTTQDDGLSSSIVSTSRTSTTTALAKCSGGGSGATIGGGPSTDIRALNNKWFKDLFGHLSPLAKDAVLHDVVEAWKRRDGSGVDVHAFKYPLLQPVRTNPVTELEEVLDWEATPGVLRFDVLQENPLTASQNLLGQVRLPLKMLVTSGRLGGAQIELEKAFALQNTPPSGDADPLRPGPSLTIRAQLILRDPSKRVTWKERLASEAMYSVLEMESAKSLSLVEKYHMARNVARTIQHELGKLADLLEKIKNLFLWTHPTKTAMAAAALCVGAMITSVIPVKYFVLFSITKKFTNRFHRLCDFRLVDRDMIRVLNFVSTFPTDLEEQQMFRHANQAYLREKEHTAAQAKLQADWAGYIYKRGEGVFVGWAHRYAAVRNGKLEYWNTIADAKHGVPPKGHIVLSPTIDKCTKAELSNAPKDTFPFVVFNVDHRHLLDSTEGRRRIVAVTTEQDYQGIVRAIQDSS</sequence>
<dbReference type="OrthoDB" id="5973539at2759"/>
<keyword evidence="1" id="KW-1133">Transmembrane helix</keyword>
<dbReference type="VEuPathDB" id="FungiDB:H257_02394"/>
<dbReference type="Gene3D" id="2.30.29.30">
    <property type="entry name" value="Pleckstrin-homology domain (PH domain)/Phosphotyrosine-binding domain (PTB)"/>
    <property type="match status" value="1"/>
</dbReference>
<dbReference type="InterPro" id="IPR011993">
    <property type="entry name" value="PH-like_dom_sf"/>
</dbReference>
<dbReference type="GO" id="GO:0034164">
    <property type="term" value="P:negative regulation of toll-like receptor 9 signaling pathway"/>
    <property type="evidence" value="ECO:0007669"/>
    <property type="project" value="TreeGrafter"/>
</dbReference>
<dbReference type="STRING" id="112090.W4H3I9"/>
<dbReference type="PANTHER" id="PTHR37402:SF1">
    <property type="entry name" value="GRAM DOMAIN-CONTAINING PROTEIN 4"/>
    <property type="match status" value="1"/>
</dbReference>
<dbReference type="AlphaFoldDB" id="W4H3I9"/>
<evidence type="ECO:0000256" key="1">
    <source>
        <dbReference type="SAM" id="Phobius"/>
    </source>
</evidence>
<reference evidence="2" key="1">
    <citation type="submission" date="2013-12" db="EMBL/GenBank/DDBJ databases">
        <title>The Genome Sequence of Aphanomyces astaci APO3.</title>
        <authorList>
            <consortium name="The Broad Institute Genomics Platform"/>
            <person name="Russ C."/>
            <person name="Tyler B."/>
            <person name="van West P."/>
            <person name="Dieguez-Uribeondo J."/>
            <person name="Young S.K."/>
            <person name="Zeng Q."/>
            <person name="Gargeya S."/>
            <person name="Fitzgerald M."/>
            <person name="Abouelleil A."/>
            <person name="Alvarado L."/>
            <person name="Chapman S.B."/>
            <person name="Gainer-Dewar J."/>
            <person name="Goldberg J."/>
            <person name="Griggs A."/>
            <person name="Gujja S."/>
            <person name="Hansen M."/>
            <person name="Howarth C."/>
            <person name="Imamovic A."/>
            <person name="Ireland A."/>
            <person name="Larimer J."/>
            <person name="McCowan C."/>
            <person name="Murphy C."/>
            <person name="Pearson M."/>
            <person name="Poon T.W."/>
            <person name="Priest M."/>
            <person name="Roberts A."/>
            <person name="Saif S."/>
            <person name="Shea T."/>
            <person name="Sykes S."/>
            <person name="Wortman J."/>
            <person name="Nusbaum C."/>
            <person name="Birren B."/>
        </authorList>
    </citation>
    <scope>NUCLEOTIDE SEQUENCE [LARGE SCALE GENOMIC DNA]</scope>
    <source>
        <strain evidence="2">APO3</strain>
    </source>
</reference>
<dbReference type="RefSeq" id="XP_009824306.1">
    <property type="nucleotide sequence ID" value="XM_009826004.1"/>
</dbReference>
<dbReference type="EMBL" id="KI913117">
    <property type="protein sequence ID" value="ETV85834.1"/>
    <property type="molecule type" value="Genomic_DNA"/>
</dbReference>
<feature type="transmembrane region" description="Helical" evidence="1">
    <location>
        <begin position="949"/>
        <end position="975"/>
    </location>
</feature>
<proteinExistence type="predicted"/>
<keyword evidence="1" id="KW-0812">Transmembrane</keyword>
<dbReference type="PANTHER" id="PTHR37402">
    <property type="entry name" value="GRAM DOMAIN-CONTAINING PROTEIN 4"/>
    <property type="match status" value="1"/>
</dbReference>
<dbReference type="SUPFAM" id="SSF50729">
    <property type="entry name" value="PH domain-like"/>
    <property type="match status" value="1"/>
</dbReference>
<organism evidence="2">
    <name type="scientific">Aphanomyces astaci</name>
    <name type="common">Crayfish plague agent</name>
    <dbReference type="NCBI Taxonomy" id="112090"/>
    <lineage>
        <taxon>Eukaryota</taxon>
        <taxon>Sar</taxon>
        <taxon>Stramenopiles</taxon>
        <taxon>Oomycota</taxon>
        <taxon>Saprolegniomycetes</taxon>
        <taxon>Saprolegniales</taxon>
        <taxon>Verrucalvaceae</taxon>
        <taxon>Aphanomyces</taxon>
    </lineage>
</organism>
<keyword evidence="1" id="KW-0472">Membrane</keyword>
<evidence type="ECO:0000313" key="2">
    <source>
        <dbReference type="EMBL" id="ETV85834.1"/>
    </source>
</evidence>